<evidence type="ECO:0000256" key="1">
    <source>
        <dbReference type="ARBA" id="ARBA00022741"/>
    </source>
</evidence>
<feature type="domain" description="Helicase C-terminal" evidence="11">
    <location>
        <begin position="610"/>
        <end position="765"/>
    </location>
</feature>
<evidence type="ECO:0000256" key="7">
    <source>
        <dbReference type="ARBA" id="ARBA00023204"/>
    </source>
</evidence>
<dbReference type="PROSITE" id="PS51192">
    <property type="entry name" value="HELICASE_ATP_BIND_1"/>
    <property type="match status" value="1"/>
</dbReference>
<evidence type="ECO:0000256" key="8">
    <source>
        <dbReference type="ARBA" id="ARBA00049819"/>
    </source>
</evidence>
<keyword evidence="6" id="KW-0238">DNA-binding</keyword>
<comment type="caution">
    <text evidence="12">The sequence shown here is derived from an EMBL/GenBank/DDBJ whole genome shotgun (WGS) entry which is preliminary data.</text>
</comment>
<dbReference type="Gene3D" id="2.40.50.140">
    <property type="entry name" value="Nucleic acid-binding proteins"/>
    <property type="match status" value="1"/>
</dbReference>
<keyword evidence="13" id="KW-1185">Reference proteome</keyword>
<evidence type="ECO:0000256" key="9">
    <source>
        <dbReference type="SAM" id="MobiDB-lite"/>
    </source>
</evidence>
<dbReference type="InterPro" id="IPR027417">
    <property type="entry name" value="P-loop_NTPase"/>
</dbReference>
<dbReference type="SUPFAM" id="SSF52540">
    <property type="entry name" value="P-loop containing nucleoside triphosphate hydrolases"/>
    <property type="match status" value="2"/>
</dbReference>
<keyword evidence="2" id="KW-0227">DNA damage</keyword>
<dbReference type="CDD" id="cd17992">
    <property type="entry name" value="DEXHc_RecG"/>
    <property type="match status" value="1"/>
</dbReference>
<gene>
    <name evidence="12" type="ORF">ACFFJD_01585</name>
</gene>
<dbReference type="EMBL" id="JBHLWV010000006">
    <property type="protein sequence ID" value="MFC0313543.1"/>
    <property type="molecule type" value="Genomic_DNA"/>
</dbReference>
<evidence type="ECO:0000256" key="2">
    <source>
        <dbReference type="ARBA" id="ARBA00022763"/>
    </source>
</evidence>
<dbReference type="SMART" id="SM00487">
    <property type="entry name" value="DEXDc"/>
    <property type="match status" value="1"/>
</dbReference>
<dbReference type="Gene3D" id="3.40.50.300">
    <property type="entry name" value="P-loop containing nucleotide triphosphate hydrolases"/>
    <property type="match status" value="2"/>
</dbReference>
<dbReference type="InterPro" id="IPR012340">
    <property type="entry name" value="NA-bd_OB-fold"/>
</dbReference>
<evidence type="ECO:0000256" key="3">
    <source>
        <dbReference type="ARBA" id="ARBA00022801"/>
    </source>
</evidence>
<evidence type="ECO:0000256" key="4">
    <source>
        <dbReference type="ARBA" id="ARBA00022806"/>
    </source>
</evidence>
<sequence length="832" mass="88591">MSVGTLSRVQAAYLQHAARQLKAAGVGTRAVLAAVDRPPASWPPALIDELVDDIRRNADTAVRAGLDLRRIPPAPTPVRPPAAPTPAPAVSGTRIAADAPPLRVPDGTQLRTADQILAADQVSPFTFDGSMDSLRSIPVSDLADDLTPTVLARLEAAGLTSIWDLLMRIPRSYVDRSTLTPIAALTPGTEATFTGVISGINSNHGKRYVRIRITDGPATITCTFFNAMWMAQRFPDRSLVVVQGTVSEFQGNLQMSSPVIELLEDASAILIPIYPQTTIKNEATGKRDKELSTTMLRTATVAALQRLPALTDPIPADLLARRQVMGRLQALRAVHVPDSAEHAAAGRDRMAYDELLRLQLALGVIRNAQAAQPGITHRPTGRLLQQWTASLPYALTGAQQRALDAIGADLAADAPMNRLLMGDVGSGKTAVAAGSCLMAIEGGFQAALLAPTEILARQHYEELSEALTPLGLRVDLLVSKQLPRPRKEVLAGLADGSTHLVVGTHSILSDTVVFDRLGLVVIDEQHRFGVDQRALLLAKGPDGAVPDILQATATPIPRTSAITTYGDMEVVILDEKPAGRSPVETEWIPAAPFDSPHPEPWKAIVEQVRQGRQAFVVCSRVDSAGHQSETKAAAAATDAADELVGGALHGLRVAVAHGKQKPDERKAVMDAFKAGDIDVLVATTVIEVGVSVPNATVMVIMDATAFGLAQLHQIRGRVGRGVHPGQCWLVADTSNDDAVARMTAMVSTNDGFKLADMDLQIRGVGALTGTAQSGRDAGLRVADLLRDSHIHLAAREDARRILATDPTLGRHLTLQREVDLALGEDAQYLTRG</sequence>
<keyword evidence="3" id="KW-0378">Hydrolase</keyword>
<feature type="domain" description="Helicase ATP-binding" evidence="10">
    <location>
        <begin position="409"/>
        <end position="573"/>
    </location>
</feature>
<accession>A0ABV6H6E3</accession>
<dbReference type="PANTHER" id="PTHR47964:SF1">
    <property type="entry name" value="ATP-DEPENDENT DNA HELICASE HOMOLOG RECG, CHLOROPLASTIC"/>
    <property type="match status" value="1"/>
</dbReference>
<evidence type="ECO:0000256" key="5">
    <source>
        <dbReference type="ARBA" id="ARBA00022840"/>
    </source>
</evidence>
<keyword evidence="4 12" id="KW-0347">Helicase</keyword>
<reference evidence="12 13" key="1">
    <citation type="submission" date="2024-09" db="EMBL/GenBank/DDBJ databases">
        <authorList>
            <person name="Sun Q."/>
            <person name="Mori K."/>
        </authorList>
    </citation>
    <scope>NUCLEOTIDE SEQUENCE [LARGE SCALE GENOMIC DNA]</scope>
    <source>
        <strain evidence="12 13">CCM 7957</strain>
    </source>
</reference>
<dbReference type="InterPro" id="IPR033454">
    <property type="entry name" value="RecG_wedge"/>
</dbReference>
<dbReference type="Pfam" id="PF17191">
    <property type="entry name" value="RecG_wedge"/>
    <property type="match status" value="1"/>
</dbReference>
<proteinExistence type="predicted"/>
<dbReference type="Proteomes" id="UP001589783">
    <property type="component" value="Unassembled WGS sequence"/>
</dbReference>
<evidence type="ECO:0000259" key="11">
    <source>
        <dbReference type="PROSITE" id="PS51194"/>
    </source>
</evidence>
<feature type="compositionally biased region" description="Pro residues" evidence="9">
    <location>
        <begin position="72"/>
        <end position="87"/>
    </location>
</feature>
<dbReference type="Pfam" id="PF00271">
    <property type="entry name" value="Helicase_C"/>
    <property type="match status" value="1"/>
</dbReference>
<organism evidence="12 13">
    <name type="scientific">Gordonia phosphorivorans</name>
    <dbReference type="NCBI Taxonomy" id="1056982"/>
    <lineage>
        <taxon>Bacteria</taxon>
        <taxon>Bacillati</taxon>
        <taxon>Actinomycetota</taxon>
        <taxon>Actinomycetes</taxon>
        <taxon>Mycobacteriales</taxon>
        <taxon>Gordoniaceae</taxon>
        <taxon>Gordonia</taxon>
    </lineage>
</organism>
<keyword evidence="1" id="KW-0547">Nucleotide-binding</keyword>
<name>A0ABV6H6E3_9ACTN</name>
<keyword evidence="7" id="KW-0234">DNA repair</keyword>
<dbReference type="Pfam" id="PF00270">
    <property type="entry name" value="DEAD"/>
    <property type="match status" value="1"/>
</dbReference>
<dbReference type="InterPro" id="IPR001650">
    <property type="entry name" value="Helicase_C-like"/>
</dbReference>
<dbReference type="CDD" id="cd04488">
    <property type="entry name" value="RecG_wedge_OBF"/>
    <property type="match status" value="1"/>
</dbReference>
<dbReference type="SUPFAM" id="SSF50249">
    <property type="entry name" value="Nucleic acid-binding proteins"/>
    <property type="match status" value="1"/>
</dbReference>
<evidence type="ECO:0000256" key="6">
    <source>
        <dbReference type="ARBA" id="ARBA00023125"/>
    </source>
</evidence>
<dbReference type="GO" id="GO:0004386">
    <property type="term" value="F:helicase activity"/>
    <property type="evidence" value="ECO:0007669"/>
    <property type="project" value="UniProtKB-KW"/>
</dbReference>
<dbReference type="PROSITE" id="PS51194">
    <property type="entry name" value="HELICASE_CTER"/>
    <property type="match status" value="1"/>
</dbReference>
<protein>
    <recommendedName>
        <fullName evidence="8">Probable DNA 3'-5' helicase RecG</fullName>
    </recommendedName>
</protein>
<dbReference type="RefSeq" id="WP_382359915.1">
    <property type="nucleotide sequence ID" value="NZ_JBHLWV010000006.1"/>
</dbReference>
<dbReference type="Pfam" id="PF19833">
    <property type="entry name" value="RecG_dom3_C"/>
    <property type="match status" value="1"/>
</dbReference>
<evidence type="ECO:0000313" key="12">
    <source>
        <dbReference type="EMBL" id="MFC0313543.1"/>
    </source>
</evidence>
<dbReference type="InterPro" id="IPR045562">
    <property type="entry name" value="RecG_dom3_C"/>
</dbReference>
<dbReference type="SMART" id="SM00490">
    <property type="entry name" value="HELICc"/>
    <property type="match status" value="1"/>
</dbReference>
<keyword evidence="5" id="KW-0067">ATP-binding</keyword>
<dbReference type="InterPro" id="IPR014001">
    <property type="entry name" value="Helicase_ATP-bd"/>
</dbReference>
<evidence type="ECO:0000259" key="10">
    <source>
        <dbReference type="PROSITE" id="PS51192"/>
    </source>
</evidence>
<dbReference type="InterPro" id="IPR047112">
    <property type="entry name" value="RecG/Mfd"/>
</dbReference>
<dbReference type="PANTHER" id="PTHR47964">
    <property type="entry name" value="ATP-DEPENDENT DNA HELICASE HOMOLOG RECG, CHLOROPLASTIC"/>
    <property type="match status" value="1"/>
</dbReference>
<feature type="region of interest" description="Disordered" evidence="9">
    <location>
        <begin position="70"/>
        <end position="93"/>
    </location>
</feature>
<dbReference type="InterPro" id="IPR011545">
    <property type="entry name" value="DEAD/DEAH_box_helicase_dom"/>
</dbReference>
<evidence type="ECO:0000313" key="13">
    <source>
        <dbReference type="Proteomes" id="UP001589783"/>
    </source>
</evidence>